<name>A0ABQ7FIB7_9ACTN</name>
<dbReference type="PANTHER" id="PTHR30532">
    <property type="entry name" value="IRON III DICITRATE-BINDING PERIPLASMIC PROTEIN"/>
    <property type="match status" value="1"/>
</dbReference>
<keyword evidence="4 6" id="KW-0732">Signal</keyword>
<comment type="similarity">
    <text evidence="2">Belongs to the bacterial solute-binding protein 8 family.</text>
</comment>
<evidence type="ECO:0000256" key="5">
    <source>
        <dbReference type="SAM" id="MobiDB-lite"/>
    </source>
</evidence>
<sequence>MNRARTAPPSRRSILAGAAALGAGTLLTACGGGKSDGSDASGGGSGSWSFKDDRGTTVKADGVPEKIVAFIGSAAALKDYGIECTGVFGPTKAADGKPDVQAGEVDIDKVTVLGNAWGEFNVEKYAGLQPELLISNMFEKNTLWYVPEESKKKITALAPSIGISTVGVSLTTPIRRYAQLAESLGADLKSEKATADKKRFEEASARLRRAAKAAGGIKVLACSGSPDLFYASTPSGSADLTYFKELGVDLVEPDNPDEGGFFESLSWENADKYKADILFLDNRSSALQPKALAKKPTWAKLPAVEAGQVVGWSSEPRYSYAGCAPLIEQLAKAIEDAKKIV</sequence>
<proteinExistence type="inferred from homology"/>
<dbReference type="PROSITE" id="PS51318">
    <property type="entry name" value="TAT"/>
    <property type="match status" value="1"/>
</dbReference>
<dbReference type="PROSITE" id="PS50983">
    <property type="entry name" value="FE_B12_PBP"/>
    <property type="match status" value="1"/>
</dbReference>
<comment type="subcellular location">
    <subcellularLocation>
        <location evidence="1">Cell envelope</location>
    </subcellularLocation>
</comment>
<dbReference type="Gene3D" id="3.40.50.1980">
    <property type="entry name" value="Nitrogenase molybdenum iron protein domain"/>
    <property type="match status" value="2"/>
</dbReference>
<keyword evidence="9" id="KW-1185">Reference proteome</keyword>
<dbReference type="InterPro" id="IPR006311">
    <property type="entry name" value="TAT_signal"/>
</dbReference>
<feature type="domain" description="Fe/B12 periplasmic-binding" evidence="7">
    <location>
        <begin position="65"/>
        <end position="341"/>
    </location>
</feature>
<dbReference type="Pfam" id="PF01497">
    <property type="entry name" value="Peripla_BP_2"/>
    <property type="match status" value="1"/>
</dbReference>
<evidence type="ECO:0000313" key="9">
    <source>
        <dbReference type="Proteomes" id="UP000621266"/>
    </source>
</evidence>
<feature type="region of interest" description="Disordered" evidence="5">
    <location>
        <begin position="34"/>
        <end position="55"/>
    </location>
</feature>
<gene>
    <name evidence="8" type="ORF">GCU69_20110</name>
</gene>
<evidence type="ECO:0000256" key="4">
    <source>
        <dbReference type="ARBA" id="ARBA00022729"/>
    </source>
</evidence>
<evidence type="ECO:0000256" key="1">
    <source>
        <dbReference type="ARBA" id="ARBA00004196"/>
    </source>
</evidence>
<evidence type="ECO:0000256" key="3">
    <source>
        <dbReference type="ARBA" id="ARBA00022448"/>
    </source>
</evidence>
<dbReference type="EMBL" id="WHPN01000320">
    <property type="protein sequence ID" value="KAF4407359.1"/>
    <property type="molecule type" value="Genomic_DNA"/>
</dbReference>
<dbReference type="RefSeq" id="WP_156206775.1">
    <property type="nucleotide sequence ID" value="NZ_WHPN01000320.1"/>
</dbReference>
<keyword evidence="3" id="KW-0813">Transport</keyword>
<accession>A0ABQ7FIB7</accession>
<feature type="compositionally biased region" description="Gly residues" evidence="5">
    <location>
        <begin position="34"/>
        <end position="46"/>
    </location>
</feature>
<protein>
    <submittedName>
        <fullName evidence="8">ABC transporter substrate-binding protein</fullName>
    </submittedName>
</protein>
<dbReference type="InterPro" id="IPR051313">
    <property type="entry name" value="Bact_iron-sidero_bind"/>
</dbReference>
<feature type="signal peptide" evidence="6">
    <location>
        <begin position="1"/>
        <end position="28"/>
    </location>
</feature>
<evidence type="ECO:0000256" key="6">
    <source>
        <dbReference type="SAM" id="SignalP"/>
    </source>
</evidence>
<dbReference type="SUPFAM" id="SSF53807">
    <property type="entry name" value="Helical backbone' metal receptor"/>
    <property type="match status" value="1"/>
</dbReference>
<evidence type="ECO:0000313" key="8">
    <source>
        <dbReference type="EMBL" id="KAF4407359.1"/>
    </source>
</evidence>
<organism evidence="8 9">
    <name type="scientific">Streptomyces lycii</name>
    <dbReference type="NCBI Taxonomy" id="2654337"/>
    <lineage>
        <taxon>Bacteria</taxon>
        <taxon>Bacillati</taxon>
        <taxon>Actinomycetota</taxon>
        <taxon>Actinomycetes</taxon>
        <taxon>Kitasatosporales</taxon>
        <taxon>Streptomycetaceae</taxon>
        <taxon>Streptomyces</taxon>
    </lineage>
</organism>
<evidence type="ECO:0000259" key="7">
    <source>
        <dbReference type="PROSITE" id="PS50983"/>
    </source>
</evidence>
<dbReference type="PROSITE" id="PS51257">
    <property type="entry name" value="PROKAR_LIPOPROTEIN"/>
    <property type="match status" value="1"/>
</dbReference>
<feature type="chain" id="PRO_5046221542" evidence="6">
    <location>
        <begin position="29"/>
        <end position="341"/>
    </location>
</feature>
<dbReference type="Proteomes" id="UP000621266">
    <property type="component" value="Unassembled WGS sequence"/>
</dbReference>
<dbReference type="InterPro" id="IPR002491">
    <property type="entry name" value="ABC_transptr_periplasmic_BD"/>
</dbReference>
<evidence type="ECO:0000256" key="2">
    <source>
        <dbReference type="ARBA" id="ARBA00008814"/>
    </source>
</evidence>
<comment type="caution">
    <text evidence="8">The sequence shown here is derived from an EMBL/GenBank/DDBJ whole genome shotgun (WGS) entry which is preliminary data.</text>
</comment>
<dbReference type="PANTHER" id="PTHR30532:SF24">
    <property type="entry name" value="FERRIC ENTEROBACTIN-BINDING PERIPLASMIC PROTEIN FEPB"/>
    <property type="match status" value="1"/>
</dbReference>
<reference evidence="8 9" key="1">
    <citation type="submission" date="2019-10" db="EMBL/GenBank/DDBJ databases">
        <title>Streptomyces tenebrisbrunneis sp.nov., an endogenous actinomycete isolated from of Lycium ruthenicum.</title>
        <authorList>
            <person name="Ma L."/>
        </authorList>
    </citation>
    <scope>NUCLEOTIDE SEQUENCE [LARGE SCALE GENOMIC DNA]</scope>
    <source>
        <strain evidence="8 9">TRM 66187</strain>
    </source>
</reference>